<reference evidence="12 13" key="1">
    <citation type="journal article" date="2014" name="BMC Genomics">
        <title>Adaptive genomic structural variation in the grape powdery mildew pathogen, Erysiphe necator.</title>
        <authorList>
            <person name="Jones L."/>
            <person name="Riaz S."/>
            <person name="Morales-Cruz A."/>
            <person name="Amrine K.C."/>
            <person name="McGuire B."/>
            <person name="Gubler W.D."/>
            <person name="Walker M.A."/>
            <person name="Cantu D."/>
        </authorList>
    </citation>
    <scope>NUCLEOTIDE SEQUENCE [LARGE SCALE GENOMIC DNA]</scope>
    <source>
        <strain evidence="13">c</strain>
    </source>
</reference>
<dbReference type="InterPro" id="IPR056026">
    <property type="entry name" value="DUF7607"/>
</dbReference>
<name>A0A0B1P9R5_UNCNE</name>
<dbReference type="PANTHER" id="PTHR45797">
    <property type="entry name" value="RAD54-LIKE"/>
    <property type="match status" value="1"/>
</dbReference>
<feature type="compositionally biased region" description="Polar residues" evidence="9">
    <location>
        <begin position="166"/>
        <end position="183"/>
    </location>
</feature>
<feature type="domain" description="Helicase C-terminal" evidence="11">
    <location>
        <begin position="1619"/>
        <end position="1768"/>
    </location>
</feature>
<dbReference type="Pfam" id="PF00271">
    <property type="entry name" value="Helicase_C"/>
    <property type="match status" value="1"/>
</dbReference>
<dbReference type="InterPro" id="IPR013761">
    <property type="entry name" value="SAM/pointed_sf"/>
</dbReference>
<feature type="compositionally biased region" description="Basic and acidic residues" evidence="9">
    <location>
        <begin position="1141"/>
        <end position="1152"/>
    </location>
</feature>
<dbReference type="InterPro" id="IPR014001">
    <property type="entry name" value="Helicase_ATP-bd"/>
</dbReference>
<dbReference type="GO" id="GO:0005634">
    <property type="term" value="C:nucleus"/>
    <property type="evidence" value="ECO:0007669"/>
    <property type="project" value="UniProtKB-SubCell"/>
</dbReference>
<feature type="compositionally biased region" description="Low complexity" evidence="9">
    <location>
        <begin position="904"/>
        <end position="915"/>
    </location>
</feature>
<dbReference type="Pfam" id="PF00176">
    <property type="entry name" value="SNF2-rel_dom"/>
    <property type="match status" value="1"/>
</dbReference>
<evidence type="ECO:0000313" key="13">
    <source>
        <dbReference type="Proteomes" id="UP000030854"/>
    </source>
</evidence>
<feature type="compositionally biased region" description="Basic residues" evidence="9">
    <location>
        <begin position="917"/>
        <end position="927"/>
    </location>
</feature>
<feature type="compositionally biased region" description="Polar residues" evidence="9">
    <location>
        <begin position="340"/>
        <end position="358"/>
    </location>
</feature>
<keyword evidence="8" id="KW-0539">Nucleus</keyword>
<dbReference type="SMART" id="SM00490">
    <property type="entry name" value="HELICc"/>
    <property type="match status" value="1"/>
</dbReference>
<evidence type="ECO:0000313" key="12">
    <source>
        <dbReference type="EMBL" id="KHJ35427.1"/>
    </source>
</evidence>
<feature type="compositionally biased region" description="Basic and acidic residues" evidence="9">
    <location>
        <begin position="2056"/>
        <end position="2071"/>
    </location>
</feature>
<sequence length="2108" mass="239897">MALELNMGDPWNWNVDRVVQELCTTNRTWQPQSPAMPLISDPESLAAILRDQEVTGSVLLKEINMSVLKNEFGIRALGRRSFIMSAIDQFRSRSLLYSSCISEPSPNLLNSELGIGLQEVLCQIQQKSFAKPSNFYSQLVQPKLANDQTCKVSLPVDNHPPKLVGTSKQGTETNLRPNLGSDNVEQEQIKTTPPPMAHIKDTKLDENSQEKNSIIHNASIILSTTVPSSSSCELPVEEVSERCGMKRKRIAPTLVSSISNPVISLQDTSTQISPSKIENNVESVTSINQQASTSEKIIEPGIIFKDSNGRKRIIPFLQVDPNLSRNETEKMLHTRDESQSNHSLLPGQSSNTPKNPRSKSLYSDIFLGKKKMNIDSLFYDGTPVGGEIKISEHPTNFYSGKKIITKGRRLYVHKCLQYFLRSQQHEIISEGKKCFIKIPYPEHLVLKYKDQSFTLYRLTKDGKVVARREANIEASSHNIQSLGEERLVLFNTSNRNLLEQVGSGTEWDYNSLEKYKFLEGGDEILPLYGESDEDNEFDEATWKEIEDEYGEHERPKQNLRKPPLSEMEVVKAIEAGIADIVNLWKTKNFAKRERKAWRIWRQSRRLKNKDEQIAAAKIDLNHTQQYLDKIKERILSETWTSKLQVRKQLGSMEASIISQEELNWKITILKKRTQPVKPPPASPKPKIKKVVVKNNTKNDIEDESISSSEPQSSGDDDDDFIDDDFIDDEDEKIPDEMHLHELNFADSENEDVILSESSSSDESSFSSAVRSQNKRKNPEVSQSLVNRNSSQSKNHPRTLGNLEVSSDIDYRSSINSAKNNTAKLKCKESETPNFRNSINCDFIDLTLGSISDDNESMKACDFSTPSQSNKANFIDMTISSEDESAPKCKRQSIMRPESSEIYEKSPSSSNDSPSPIRTKKNFSHNQRRSSEQSFDVIPTYDKMPPLRNPEAIAKYSYDVWQKLNDRERLLTKYFFQLNLTLRIEILREFSNSSSEQLWIEIRRIIRAKQFKDINISQSEDTRTKILVRIISVFEMYVDCRYYTFKSKLEEKQLKKFRMTRLKDFNLFYNICLRISHFIKLYTRANQVAKFRSSKSTISDNGYDQSYLYSQPSDRQFRLKANSTGESESSSYETRRSKRKKPVCENKEARDMREQDLRRLAQQNERRKKLHATLVEANDDQAIVRSQLIINDAATEDQKFIYVNDHIAKRIKKHQVEGVRFLWNQIVSITDEKSMQGCLLAHTMGLGKTMQTITLLVAIAEASRSNDPSVSSQIPESLRVSRTLILCPPSLVNNWMDELLLWVPDSILGELRKVDSSIKSLPQRLQIIIDWNEEGGVLVIGYEIFRDLVNYKSKNISDAEHELVSKVLLEGPNIIIADEAHRMKNRKAAITIATSKFRSKSRIALTGSPLANNVEEYHTMIEWVAPNYLGPIVEFRAKYVEPIQAGNYQNSTAYERRKSLKMLGVLSADLAPKVHRADMSVMKNDLPPKKEFVITVPLTDVQKEAYTIFVRSMMAGNNYTTTKLGEVTSTTVWHWLAVLSLLCNHPECFRRKLIKRKEEARIGSSNSVDLDESDNEESAVDLNTPVWKVGVSQELIDAECEMFAAKKSLSSIQMSNKVLLLCQILDACKSIGDKALVFSQSIPTLDFLEDVFKRKNRNYARLDGSTAMSKRQVQTKDFNNGDTDIYLISTTAGGLGLNLQSANRVIIFDFKFNPIMEEQAIGRAYRIGQKKPTFIYRFIAGGTFEDSVHNRTVFKTQLASRVVDKKNPIAWANKKTSEFLFEPKEVPQKDLSEFEGMDPCVLDRLLQNQKRKDQRGIRRTICNIVQTDTFAVDDDDKLTPDEEKEVQSELEKTRLFRANPHAFLLQQAAEQQYLRQQFMQQSTISSIGKFPPNNFNADPNSMVKRNDQNASPEFLAATGFSSMGIQGSFITTSISNESFPNSMTNSDTNSQIKTGIFRPGITKACSPVAGANTKVTTLESENLNVTSITPNEPVNSQKILVLDKPENVTLLRSNDSRIIQLDDEDKEIQTENFHKMLPKSDDKQQKPENLESNQSKKSPEEWDISKRYRESRGSNLPDYGPIVGPSLSNPIPGNRFPKASFNNLNNKQL</sequence>
<organism evidence="12 13">
    <name type="scientific">Uncinula necator</name>
    <name type="common">Grape powdery mildew</name>
    <dbReference type="NCBI Taxonomy" id="52586"/>
    <lineage>
        <taxon>Eukaryota</taxon>
        <taxon>Fungi</taxon>
        <taxon>Dikarya</taxon>
        <taxon>Ascomycota</taxon>
        <taxon>Pezizomycotina</taxon>
        <taxon>Leotiomycetes</taxon>
        <taxon>Erysiphales</taxon>
        <taxon>Erysiphaceae</taxon>
        <taxon>Erysiphe</taxon>
    </lineage>
</organism>
<accession>A0A0B1P9R5</accession>
<dbReference type="PANTHER" id="PTHR45797:SF1">
    <property type="entry name" value="HELICASE ARIP4"/>
    <property type="match status" value="1"/>
</dbReference>
<feature type="region of interest" description="Disordered" evidence="9">
    <location>
        <begin position="2033"/>
        <end position="2108"/>
    </location>
</feature>
<dbReference type="InterPro" id="IPR044574">
    <property type="entry name" value="ARIP4-like"/>
</dbReference>
<evidence type="ECO:0000256" key="8">
    <source>
        <dbReference type="ARBA" id="ARBA00023242"/>
    </source>
</evidence>
<evidence type="ECO:0000256" key="9">
    <source>
        <dbReference type="SAM" id="MobiDB-lite"/>
    </source>
</evidence>
<dbReference type="SMART" id="SM00487">
    <property type="entry name" value="DEXDc"/>
    <property type="match status" value="1"/>
</dbReference>
<evidence type="ECO:0000256" key="5">
    <source>
        <dbReference type="ARBA" id="ARBA00022806"/>
    </source>
</evidence>
<dbReference type="PROSITE" id="PS51192">
    <property type="entry name" value="HELICASE_ATP_BIND_1"/>
    <property type="match status" value="1"/>
</dbReference>
<dbReference type="Gene3D" id="3.40.50.10810">
    <property type="entry name" value="Tandem AAA-ATPase domain"/>
    <property type="match status" value="1"/>
</dbReference>
<feature type="region of interest" description="Disordered" evidence="9">
    <location>
        <begin position="673"/>
        <end position="726"/>
    </location>
</feature>
<keyword evidence="4" id="KW-0378">Hydrolase</keyword>
<evidence type="ECO:0000256" key="2">
    <source>
        <dbReference type="ARBA" id="ARBA00007025"/>
    </source>
</evidence>
<dbReference type="InterPro" id="IPR027417">
    <property type="entry name" value="P-loop_NTPase"/>
</dbReference>
<feature type="region of interest" description="Disordered" evidence="9">
    <location>
        <begin position="878"/>
        <end position="940"/>
    </location>
</feature>
<keyword evidence="3" id="KW-0547">Nucleotide-binding</keyword>
<dbReference type="InterPro" id="IPR049730">
    <property type="entry name" value="SNF2/RAD54-like_C"/>
</dbReference>
<dbReference type="SUPFAM" id="SSF52540">
    <property type="entry name" value="P-loop containing nucleoside triphosphate hydrolases"/>
    <property type="match status" value="2"/>
</dbReference>
<proteinExistence type="inferred from homology"/>
<gene>
    <name evidence="12" type="ORF">EV44_g5089</name>
</gene>
<feature type="region of interest" description="Disordered" evidence="9">
    <location>
        <begin position="331"/>
        <end position="358"/>
    </location>
</feature>
<keyword evidence="13" id="KW-1185">Reference proteome</keyword>
<evidence type="ECO:0000256" key="6">
    <source>
        <dbReference type="ARBA" id="ARBA00022840"/>
    </source>
</evidence>
<keyword evidence="6" id="KW-0067">ATP-binding</keyword>
<dbReference type="EMBL" id="JNVN01000403">
    <property type="protein sequence ID" value="KHJ35427.1"/>
    <property type="molecule type" value="Genomic_DNA"/>
</dbReference>
<dbReference type="Gene3D" id="1.10.150.50">
    <property type="entry name" value="Transcription Factor, Ets-1"/>
    <property type="match status" value="1"/>
</dbReference>
<dbReference type="GO" id="GO:0003677">
    <property type="term" value="F:DNA binding"/>
    <property type="evidence" value="ECO:0007669"/>
    <property type="project" value="UniProtKB-KW"/>
</dbReference>
<comment type="caution">
    <text evidence="12">The sequence shown here is derived from an EMBL/GenBank/DDBJ whole genome shotgun (WGS) entry which is preliminary data.</text>
</comment>
<dbReference type="CDD" id="cd18007">
    <property type="entry name" value="DEXHc_ATRX-like"/>
    <property type="match status" value="1"/>
</dbReference>
<dbReference type="Gene3D" id="3.40.50.300">
    <property type="entry name" value="P-loop containing nucleotide triphosphate hydrolases"/>
    <property type="match status" value="1"/>
</dbReference>
<evidence type="ECO:0000256" key="1">
    <source>
        <dbReference type="ARBA" id="ARBA00004123"/>
    </source>
</evidence>
<protein>
    <submittedName>
        <fullName evidence="12">Putative snf2 family helicase snf2 family helicase atpase</fullName>
    </submittedName>
</protein>
<evidence type="ECO:0000256" key="3">
    <source>
        <dbReference type="ARBA" id="ARBA00022741"/>
    </source>
</evidence>
<evidence type="ECO:0000256" key="4">
    <source>
        <dbReference type="ARBA" id="ARBA00022801"/>
    </source>
</evidence>
<feature type="compositionally biased region" description="Polar residues" evidence="9">
    <location>
        <begin position="2099"/>
        <end position="2108"/>
    </location>
</feature>
<feature type="region of interest" description="Disordered" evidence="9">
    <location>
        <begin position="155"/>
        <end position="198"/>
    </location>
</feature>
<feature type="compositionally biased region" description="Polar residues" evidence="9">
    <location>
        <begin position="779"/>
        <end position="793"/>
    </location>
</feature>
<dbReference type="HOGENOM" id="CLU_001161_1_0_1"/>
<evidence type="ECO:0000259" key="10">
    <source>
        <dbReference type="PROSITE" id="PS51192"/>
    </source>
</evidence>
<feature type="compositionally biased region" description="Basic and acidic residues" evidence="9">
    <location>
        <begin position="2033"/>
        <end position="2048"/>
    </location>
</feature>
<evidence type="ECO:0000259" key="11">
    <source>
        <dbReference type="PROSITE" id="PS51194"/>
    </source>
</evidence>
<comment type="similarity">
    <text evidence="2">Belongs to the SNF2/RAD54 helicase family.</text>
</comment>
<dbReference type="Pfam" id="PF24580">
    <property type="entry name" value="DUF7607"/>
    <property type="match status" value="1"/>
</dbReference>
<dbReference type="InterPro" id="IPR000330">
    <property type="entry name" value="SNF2_N"/>
</dbReference>
<keyword evidence="7" id="KW-0238">DNA-binding</keyword>
<dbReference type="OMA" id="RIKKHQV"/>
<feature type="compositionally biased region" description="Acidic residues" evidence="9">
    <location>
        <begin position="714"/>
        <end position="726"/>
    </location>
</feature>
<dbReference type="GO" id="GO:0004386">
    <property type="term" value="F:helicase activity"/>
    <property type="evidence" value="ECO:0007669"/>
    <property type="project" value="UniProtKB-KW"/>
</dbReference>
<dbReference type="STRING" id="52586.A0A0B1P9R5"/>
<feature type="compositionally biased region" description="Low complexity" evidence="9">
    <location>
        <begin position="755"/>
        <end position="767"/>
    </location>
</feature>
<evidence type="ECO:0000256" key="7">
    <source>
        <dbReference type="ARBA" id="ARBA00023125"/>
    </source>
</evidence>
<feature type="region of interest" description="Disordered" evidence="9">
    <location>
        <begin position="751"/>
        <end position="804"/>
    </location>
</feature>
<dbReference type="InterPro" id="IPR038718">
    <property type="entry name" value="SNF2-like_sf"/>
</dbReference>
<feature type="region of interest" description="Disordered" evidence="9">
    <location>
        <begin position="1118"/>
        <end position="1152"/>
    </location>
</feature>
<dbReference type="CDD" id="cd18793">
    <property type="entry name" value="SF2_C_SNF"/>
    <property type="match status" value="1"/>
</dbReference>
<dbReference type="GO" id="GO:0016887">
    <property type="term" value="F:ATP hydrolysis activity"/>
    <property type="evidence" value="ECO:0007669"/>
    <property type="project" value="InterPro"/>
</dbReference>
<feature type="compositionally biased region" description="Low complexity" evidence="9">
    <location>
        <begin position="1122"/>
        <end position="1131"/>
    </location>
</feature>
<keyword evidence="5 12" id="KW-0347">Helicase</keyword>
<feature type="domain" description="Helicase ATP-binding" evidence="10">
    <location>
        <begin position="1228"/>
        <end position="1426"/>
    </location>
</feature>
<dbReference type="InterPro" id="IPR001650">
    <property type="entry name" value="Helicase_C-like"/>
</dbReference>
<dbReference type="Proteomes" id="UP000030854">
    <property type="component" value="Unassembled WGS sequence"/>
</dbReference>
<dbReference type="PROSITE" id="PS51194">
    <property type="entry name" value="HELICASE_CTER"/>
    <property type="match status" value="1"/>
</dbReference>
<dbReference type="GO" id="GO:0005524">
    <property type="term" value="F:ATP binding"/>
    <property type="evidence" value="ECO:0007669"/>
    <property type="project" value="UniProtKB-KW"/>
</dbReference>
<comment type="subcellular location">
    <subcellularLocation>
        <location evidence="1">Nucleus</location>
    </subcellularLocation>
</comment>